<feature type="transmembrane region" description="Helical" evidence="1">
    <location>
        <begin position="21"/>
        <end position="38"/>
    </location>
</feature>
<keyword evidence="1" id="KW-0472">Membrane</keyword>
<dbReference type="EMBL" id="LAOA01000096">
    <property type="protein sequence ID" value="KJV72797.1"/>
    <property type="molecule type" value="Genomic_DNA"/>
</dbReference>
<evidence type="ECO:0000313" key="2">
    <source>
        <dbReference type="EMBL" id="KJV72797.1"/>
    </source>
</evidence>
<comment type="caution">
    <text evidence="2">The sequence shown here is derived from an EMBL/GenBank/DDBJ whole genome shotgun (WGS) entry which is preliminary data.</text>
</comment>
<name>A0A0F3NYM3_ORITS</name>
<organism evidence="2 3">
    <name type="scientific">Orientia tsutsugamushi str. TA716</name>
    <dbReference type="NCBI Taxonomy" id="1359175"/>
    <lineage>
        <taxon>Bacteria</taxon>
        <taxon>Pseudomonadati</taxon>
        <taxon>Pseudomonadota</taxon>
        <taxon>Alphaproteobacteria</taxon>
        <taxon>Rickettsiales</taxon>
        <taxon>Rickettsiaceae</taxon>
        <taxon>Rickettsieae</taxon>
        <taxon>Orientia</taxon>
    </lineage>
</organism>
<proteinExistence type="predicted"/>
<protein>
    <submittedName>
        <fullName evidence="2">Putative transposase</fullName>
    </submittedName>
</protein>
<sequence>MLKRFKIIADKYRNRRKRFGLRFNLISGIIILIYLNQFRKRFIIALRLGRAKFGCLTRVSSTHFTALYAELSLIP</sequence>
<gene>
    <name evidence="2" type="ORF">OTSTA716_1826</name>
</gene>
<evidence type="ECO:0000313" key="3">
    <source>
        <dbReference type="Proteomes" id="UP000033671"/>
    </source>
</evidence>
<dbReference type="Proteomes" id="UP000033671">
    <property type="component" value="Unassembled WGS sequence"/>
</dbReference>
<keyword evidence="1" id="KW-0812">Transmembrane</keyword>
<reference evidence="2 3" key="1">
    <citation type="submission" date="2015-01" db="EMBL/GenBank/DDBJ databases">
        <title>Genome Sequencing of Rickettsiales.</title>
        <authorList>
            <person name="Daugherty S.C."/>
            <person name="Su Q."/>
            <person name="Abolude K."/>
            <person name="Beier-Sexton M."/>
            <person name="Carlyon J.A."/>
            <person name="Carter R."/>
            <person name="Day N.P."/>
            <person name="Dumler S.J."/>
            <person name="Dyachenko V."/>
            <person name="Godinez A."/>
            <person name="Kurtti T.J."/>
            <person name="Lichay M."/>
            <person name="Mullins K.E."/>
            <person name="Ott S."/>
            <person name="Pappas-Brown V."/>
            <person name="Paris D.H."/>
            <person name="Patel P."/>
            <person name="Richards A.L."/>
            <person name="Sadzewicz L."/>
            <person name="Sears K."/>
            <person name="Seidman D."/>
            <person name="Sengamalay N."/>
            <person name="Stenos J."/>
            <person name="Tallon L.J."/>
            <person name="Vincent G."/>
            <person name="Fraser C.M."/>
            <person name="Munderloh U."/>
            <person name="Dunning-Hotopp J.C."/>
        </authorList>
    </citation>
    <scope>NUCLEOTIDE SEQUENCE [LARGE SCALE GENOMIC DNA]</scope>
    <source>
        <strain evidence="2 3">TA716</strain>
    </source>
</reference>
<evidence type="ECO:0000256" key="1">
    <source>
        <dbReference type="SAM" id="Phobius"/>
    </source>
</evidence>
<accession>A0A0F3NYM3</accession>
<dbReference type="AlphaFoldDB" id="A0A0F3NYM3"/>
<keyword evidence="1" id="KW-1133">Transmembrane helix</keyword>